<dbReference type="eggNOG" id="COG1871">
    <property type="taxonomic scope" value="Bacteria"/>
</dbReference>
<dbReference type="SUPFAM" id="SSF64438">
    <property type="entry name" value="CNF1/YfiH-like putative cysteine hydrolases"/>
    <property type="match status" value="1"/>
</dbReference>
<evidence type="ECO:0000313" key="4">
    <source>
        <dbReference type="EMBL" id="EIM63866.1"/>
    </source>
</evidence>
<accession>I5B303</accession>
<protein>
    <recommendedName>
        <fullName evidence="3">Probable chemoreceptor glutamine deamidase CheD</fullName>
        <ecNumber evidence="3">3.5.1.44</ecNumber>
    </recommendedName>
</protein>
<comment type="catalytic activity">
    <reaction evidence="3">
        <text>L-glutaminyl-[protein] + H2O = L-glutamyl-[protein] + NH4(+)</text>
        <dbReference type="Rhea" id="RHEA:16441"/>
        <dbReference type="Rhea" id="RHEA-COMP:10207"/>
        <dbReference type="Rhea" id="RHEA-COMP:10208"/>
        <dbReference type="ChEBI" id="CHEBI:15377"/>
        <dbReference type="ChEBI" id="CHEBI:28938"/>
        <dbReference type="ChEBI" id="CHEBI:29973"/>
        <dbReference type="ChEBI" id="CHEBI:30011"/>
        <dbReference type="EC" id="3.5.1.44"/>
    </reaction>
</comment>
<dbReference type="OrthoDB" id="9807202at2"/>
<gene>
    <name evidence="3" type="primary">cheD</name>
    <name evidence="4" type="ORF">DespoDRAFT_01961</name>
</gene>
<name>I5B303_9BACT</name>
<dbReference type="InterPro" id="IPR038592">
    <property type="entry name" value="CheD-like_sf"/>
</dbReference>
<keyword evidence="1 3" id="KW-0145">Chemotaxis</keyword>
<reference evidence="4 5" key="2">
    <citation type="submission" date="2012-02" db="EMBL/GenBank/DDBJ databases">
        <title>Improved High-Quality Draft sequence of Desulfobacter postgatei 2ac9.</title>
        <authorList>
            <consortium name="US DOE Joint Genome Institute"/>
            <person name="Lucas S."/>
            <person name="Han J."/>
            <person name="Lapidus A."/>
            <person name="Cheng J.-F."/>
            <person name="Goodwin L."/>
            <person name="Pitluck S."/>
            <person name="Peters L."/>
            <person name="Ovchinnikova G."/>
            <person name="Held B."/>
            <person name="Detter J.C."/>
            <person name="Han C."/>
            <person name="Tapia R."/>
            <person name="Land M."/>
            <person name="Hauser L."/>
            <person name="Kyrpides N."/>
            <person name="Ivanova N."/>
            <person name="Pagani I."/>
            <person name="Orellana R."/>
            <person name="Lovley D."/>
            <person name="Woyke T."/>
        </authorList>
    </citation>
    <scope>NUCLEOTIDE SEQUENCE [LARGE SCALE GENOMIC DNA]</scope>
    <source>
        <strain evidence="4 5">2ac9</strain>
    </source>
</reference>
<keyword evidence="5" id="KW-1185">Reference proteome</keyword>
<comment type="similarity">
    <text evidence="3">Belongs to the CheD family.</text>
</comment>
<dbReference type="EC" id="3.5.1.44" evidence="3"/>
<dbReference type="Pfam" id="PF03975">
    <property type="entry name" value="CheD"/>
    <property type="match status" value="1"/>
</dbReference>
<reference evidence="4 5" key="1">
    <citation type="submission" date="2011-09" db="EMBL/GenBank/DDBJ databases">
        <authorList>
            <consortium name="US DOE Joint Genome Institute (JGI-PGF)"/>
            <person name="Lucas S."/>
            <person name="Han J."/>
            <person name="Lapidus A."/>
            <person name="Cheng J.-F."/>
            <person name="Goodwin L."/>
            <person name="Pitluck S."/>
            <person name="Peters L."/>
            <person name="Land M.L."/>
            <person name="Hauser L."/>
            <person name="Orellana R."/>
            <person name="Lovley D."/>
            <person name="Woyke T.J."/>
        </authorList>
    </citation>
    <scope>NUCLEOTIDE SEQUENCE [LARGE SCALE GENOMIC DNA]</scope>
    <source>
        <strain evidence="4 5">2ac9</strain>
    </source>
</reference>
<organism evidence="4 5">
    <name type="scientific">Desulfobacter postgatei 2ac9</name>
    <dbReference type="NCBI Taxonomy" id="879212"/>
    <lineage>
        <taxon>Bacteria</taxon>
        <taxon>Pseudomonadati</taxon>
        <taxon>Thermodesulfobacteriota</taxon>
        <taxon>Desulfobacteria</taxon>
        <taxon>Desulfobacterales</taxon>
        <taxon>Desulfobacteraceae</taxon>
        <taxon>Desulfobacter</taxon>
    </lineage>
</organism>
<dbReference type="CDD" id="cd16352">
    <property type="entry name" value="CheD"/>
    <property type="match status" value="1"/>
</dbReference>
<dbReference type="GO" id="GO:0006935">
    <property type="term" value="P:chemotaxis"/>
    <property type="evidence" value="ECO:0007669"/>
    <property type="project" value="UniProtKB-UniRule"/>
</dbReference>
<dbReference type="PANTHER" id="PTHR35147">
    <property type="entry name" value="CHEMORECEPTOR GLUTAMINE DEAMIDASE CHED-RELATED"/>
    <property type="match status" value="1"/>
</dbReference>
<dbReference type="HOGENOM" id="CLU_087854_0_0_7"/>
<sequence>MQTPYLKSVGPFKQMLNRVSIGIGEYFVTSQDVVIHTVLGSCVAVCLYDPEKKIGGMNHILMPSNPDINKYDASARYGINAMELLINAIMRLGGNRKKIVAKTFGGANLLMGVSQETAVGTRNVEFVVNFLRAEKIKILARDFGGHDSRKIFFHIGTGEVFLKRVPSMKSLVVAEQIKRNRIKEQLAKPGDITLFE</sequence>
<proteinExistence type="inferred from homology"/>
<dbReference type="InterPro" id="IPR005659">
    <property type="entry name" value="Chemorcpt_Glu_NH3ase_CheD"/>
</dbReference>
<dbReference type="HAMAP" id="MF_01440">
    <property type="entry name" value="CheD"/>
    <property type="match status" value="1"/>
</dbReference>
<dbReference type="STRING" id="879212.DespoDRAFT_01961"/>
<dbReference type="InterPro" id="IPR011324">
    <property type="entry name" value="Cytotoxic_necrot_fac-like_cat"/>
</dbReference>
<dbReference type="AlphaFoldDB" id="I5B303"/>
<dbReference type="PANTHER" id="PTHR35147:SF3">
    <property type="entry name" value="CHEMORECEPTOR GLUTAMINE DEAMIDASE CHED 1-RELATED"/>
    <property type="match status" value="1"/>
</dbReference>
<dbReference type="Gene3D" id="3.30.1330.200">
    <property type="match status" value="1"/>
</dbReference>
<dbReference type="EMBL" id="CM001488">
    <property type="protein sequence ID" value="EIM63866.1"/>
    <property type="molecule type" value="Genomic_DNA"/>
</dbReference>
<evidence type="ECO:0000313" key="5">
    <source>
        <dbReference type="Proteomes" id="UP000005778"/>
    </source>
</evidence>
<keyword evidence="2 3" id="KW-0378">Hydrolase</keyword>
<evidence type="ECO:0000256" key="3">
    <source>
        <dbReference type="HAMAP-Rule" id="MF_01440"/>
    </source>
</evidence>
<comment type="function">
    <text evidence="3">Probably deamidates glutamine residues to glutamate on methyl-accepting chemotaxis receptors (MCPs), playing an important role in chemotaxis.</text>
</comment>
<evidence type="ECO:0000256" key="2">
    <source>
        <dbReference type="ARBA" id="ARBA00022801"/>
    </source>
</evidence>
<dbReference type="GO" id="GO:0050568">
    <property type="term" value="F:protein-glutamine glutaminase activity"/>
    <property type="evidence" value="ECO:0007669"/>
    <property type="project" value="UniProtKB-UniRule"/>
</dbReference>
<evidence type="ECO:0000256" key="1">
    <source>
        <dbReference type="ARBA" id="ARBA00022500"/>
    </source>
</evidence>
<dbReference type="Proteomes" id="UP000005778">
    <property type="component" value="Chromosome"/>
</dbReference>